<dbReference type="Gene3D" id="4.10.240.10">
    <property type="entry name" value="Zn(2)-C6 fungal-type DNA-binding domain"/>
    <property type="match status" value="1"/>
</dbReference>
<dbReference type="GO" id="GO:0000981">
    <property type="term" value="F:DNA-binding transcription factor activity, RNA polymerase II-specific"/>
    <property type="evidence" value="ECO:0007669"/>
    <property type="project" value="InterPro"/>
</dbReference>
<dbReference type="EMBL" id="PDLN01000022">
    <property type="protein sequence ID" value="RDW57825.1"/>
    <property type="molecule type" value="Genomic_DNA"/>
</dbReference>
<dbReference type="CDD" id="cd00067">
    <property type="entry name" value="GAL4"/>
    <property type="match status" value="1"/>
</dbReference>
<evidence type="ECO:0000256" key="3">
    <source>
        <dbReference type="SAM" id="MobiDB-lite"/>
    </source>
</evidence>
<feature type="compositionally biased region" description="Low complexity" evidence="3">
    <location>
        <begin position="200"/>
        <end position="219"/>
    </location>
</feature>
<protein>
    <recommendedName>
        <fullName evidence="4">Zn(2)-C6 fungal-type domain-containing protein</fullName>
    </recommendedName>
</protein>
<organism evidence="5 6">
    <name type="scientific">Coleophoma crateriformis</name>
    <dbReference type="NCBI Taxonomy" id="565419"/>
    <lineage>
        <taxon>Eukaryota</taxon>
        <taxon>Fungi</taxon>
        <taxon>Dikarya</taxon>
        <taxon>Ascomycota</taxon>
        <taxon>Pezizomycotina</taxon>
        <taxon>Leotiomycetes</taxon>
        <taxon>Helotiales</taxon>
        <taxon>Dermateaceae</taxon>
        <taxon>Coleophoma</taxon>
    </lineage>
</organism>
<keyword evidence="6" id="KW-1185">Reference proteome</keyword>
<feature type="compositionally biased region" description="Polar residues" evidence="3">
    <location>
        <begin position="88"/>
        <end position="101"/>
    </location>
</feature>
<proteinExistence type="predicted"/>
<sequence length="601" mass="66611">MSSKLRSSSGCWTCRLRRKKCDETKPQCRRCTKLQLECEGSAERPVWMDGGELEKLKLEQTKRLVRESMGLGSKRRRQLIGTRKLSDESFSTSSGAVSSRLTPPLPTGEESGIASGLQNLDPLSNYEDGFDLSFQFDEINMGNNLSGPDHKSYGGDKVQEYTLSNQQISTSTETPFVDACEIPYPEEFYDSLLGSQYPNASSSDSSSDFSGSGGQAQSSNRPSTPEEGDLLLYYLEHVCQKQLLTIAKTNRGWLYMAITRTDVVYWATLGLASYYQGAGQLVGYVEQEYAESCSRVVVLFLQQSGKTGATGDLEACQMHLHTACNLLTNFQRTVAGDGISELTMIISGWDAVNSAMLPLVVTTLRWFDVLLSCSLRTLPSMSTQLLVLLQLQSNRNLSQMANNITYQGRVTTSLAEVLEHDHWKMTLAQAGRLSVVELVQSAAAIENNMLSDQETSELEAACRRPSIYTNGETLLYQVARIFTSTTRVYLNVTVSGSHREVPEIQKGVAYTVALFRGLLSVGALGHVAWPFCFIGCLATGDERELMAGLMHEVLSQDDCPLSIKWASTIIKECWRLLDEEILVHPDWVSAMNSLKCQFIIF</sequence>
<dbReference type="SUPFAM" id="SSF57701">
    <property type="entry name" value="Zn2/Cys6 DNA-binding domain"/>
    <property type="match status" value="1"/>
</dbReference>
<dbReference type="PROSITE" id="PS00463">
    <property type="entry name" value="ZN2_CY6_FUNGAL_1"/>
    <property type="match status" value="1"/>
</dbReference>
<feature type="region of interest" description="Disordered" evidence="3">
    <location>
        <begin position="199"/>
        <end position="224"/>
    </location>
</feature>
<reference evidence="5 6" key="1">
    <citation type="journal article" date="2018" name="IMA Fungus">
        <title>IMA Genome-F 9: Draft genome sequence of Annulohypoxylon stygium, Aspergillus mulundensis, Berkeleyomyces basicola (syn. Thielaviopsis basicola), Ceratocystis smalleyi, two Cercospora beticola strains, Coleophoma cylindrospora, Fusarium fracticaudum, Phialophora cf. hyalina, and Morchella septimelata.</title>
        <authorList>
            <person name="Wingfield B.D."/>
            <person name="Bills G.F."/>
            <person name="Dong Y."/>
            <person name="Huang W."/>
            <person name="Nel W.J."/>
            <person name="Swalarsk-Parry B.S."/>
            <person name="Vaghefi N."/>
            <person name="Wilken P.M."/>
            <person name="An Z."/>
            <person name="de Beer Z.W."/>
            <person name="De Vos L."/>
            <person name="Chen L."/>
            <person name="Duong T.A."/>
            <person name="Gao Y."/>
            <person name="Hammerbacher A."/>
            <person name="Kikkert J.R."/>
            <person name="Li Y."/>
            <person name="Li H."/>
            <person name="Li K."/>
            <person name="Li Q."/>
            <person name="Liu X."/>
            <person name="Ma X."/>
            <person name="Naidoo K."/>
            <person name="Pethybridge S.J."/>
            <person name="Sun J."/>
            <person name="Steenkamp E.T."/>
            <person name="van der Nest M.A."/>
            <person name="van Wyk S."/>
            <person name="Wingfield M.J."/>
            <person name="Xiong C."/>
            <person name="Yue Q."/>
            <person name="Zhang X."/>
        </authorList>
    </citation>
    <scope>NUCLEOTIDE SEQUENCE [LARGE SCALE GENOMIC DNA]</scope>
    <source>
        <strain evidence="5 6">BP5796</strain>
    </source>
</reference>
<dbReference type="Pfam" id="PF11951">
    <property type="entry name" value="Fungal_trans_2"/>
    <property type="match status" value="1"/>
</dbReference>
<evidence type="ECO:0000313" key="6">
    <source>
        <dbReference type="Proteomes" id="UP000256328"/>
    </source>
</evidence>
<dbReference type="GO" id="GO:0008270">
    <property type="term" value="F:zinc ion binding"/>
    <property type="evidence" value="ECO:0007669"/>
    <property type="project" value="InterPro"/>
</dbReference>
<dbReference type="SMART" id="SM00066">
    <property type="entry name" value="GAL4"/>
    <property type="match status" value="1"/>
</dbReference>
<evidence type="ECO:0000256" key="2">
    <source>
        <dbReference type="ARBA" id="ARBA00023242"/>
    </source>
</evidence>
<dbReference type="OrthoDB" id="5213892at2759"/>
<comment type="caution">
    <text evidence="5">The sequence shown here is derived from an EMBL/GenBank/DDBJ whole genome shotgun (WGS) entry which is preliminary data.</text>
</comment>
<feature type="region of interest" description="Disordered" evidence="3">
    <location>
        <begin position="69"/>
        <end position="119"/>
    </location>
</feature>
<dbReference type="Proteomes" id="UP000256328">
    <property type="component" value="Unassembled WGS sequence"/>
</dbReference>
<dbReference type="GO" id="GO:0005634">
    <property type="term" value="C:nucleus"/>
    <property type="evidence" value="ECO:0007669"/>
    <property type="project" value="UniProtKB-SubCell"/>
</dbReference>
<comment type="subcellular location">
    <subcellularLocation>
        <location evidence="1">Nucleus</location>
    </subcellularLocation>
</comment>
<dbReference type="PANTHER" id="PTHR37534">
    <property type="entry name" value="TRANSCRIPTIONAL ACTIVATOR PROTEIN UGA3"/>
    <property type="match status" value="1"/>
</dbReference>
<evidence type="ECO:0000256" key="1">
    <source>
        <dbReference type="ARBA" id="ARBA00004123"/>
    </source>
</evidence>
<accession>A0A3D8Q7L1</accession>
<gene>
    <name evidence="5" type="ORF">BP5796_12626</name>
</gene>
<evidence type="ECO:0000259" key="4">
    <source>
        <dbReference type="PROSITE" id="PS50048"/>
    </source>
</evidence>
<feature type="domain" description="Zn(2)-C6 fungal-type" evidence="4">
    <location>
        <begin position="10"/>
        <end position="38"/>
    </location>
</feature>
<name>A0A3D8Q7L1_9HELO</name>
<dbReference type="GO" id="GO:0045944">
    <property type="term" value="P:positive regulation of transcription by RNA polymerase II"/>
    <property type="evidence" value="ECO:0007669"/>
    <property type="project" value="TreeGrafter"/>
</dbReference>
<dbReference type="InterPro" id="IPR001138">
    <property type="entry name" value="Zn2Cys6_DnaBD"/>
</dbReference>
<dbReference type="PANTHER" id="PTHR37534:SF26">
    <property type="entry name" value="TRANSCRIPTION FACTOR, PUTATIVE-RELATED"/>
    <property type="match status" value="1"/>
</dbReference>
<evidence type="ECO:0000313" key="5">
    <source>
        <dbReference type="EMBL" id="RDW57825.1"/>
    </source>
</evidence>
<dbReference type="PROSITE" id="PS50048">
    <property type="entry name" value="ZN2_CY6_FUNGAL_2"/>
    <property type="match status" value="1"/>
</dbReference>
<dbReference type="InterPro" id="IPR036864">
    <property type="entry name" value="Zn2-C6_fun-type_DNA-bd_sf"/>
</dbReference>
<dbReference type="GO" id="GO:0000976">
    <property type="term" value="F:transcription cis-regulatory region binding"/>
    <property type="evidence" value="ECO:0007669"/>
    <property type="project" value="TreeGrafter"/>
</dbReference>
<keyword evidence="2" id="KW-0539">Nucleus</keyword>
<dbReference type="AlphaFoldDB" id="A0A3D8Q7L1"/>
<dbReference type="Pfam" id="PF00172">
    <property type="entry name" value="Zn_clus"/>
    <property type="match status" value="1"/>
</dbReference>
<dbReference type="InterPro" id="IPR021858">
    <property type="entry name" value="Fun_TF"/>
</dbReference>